<dbReference type="RefSeq" id="WP_138833057.1">
    <property type="nucleotide sequence ID" value="NZ_VCNI01000001.1"/>
</dbReference>
<dbReference type="PANTHER" id="PTHR34978">
    <property type="entry name" value="POSSIBLE SENSOR-TRANSDUCER PROTEIN BLAR"/>
    <property type="match status" value="1"/>
</dbReference>
<keyword evidence="1" id="KW-1133">Transmembrane helix</keyword>
<feature type="transmembrane region" description="Helical" evidence="1">
    <location>
        <begin position="12"/>
        <end position="31"/>
    </location>
</feature>
<feature type="transmembrane region" description="Helical" evidence="1">
    <location>
        <begin position="210"/>
        <end position="230"/>
    </location>
</feature>
<dbReference type="Gene3D" id="3.30.2010.10">
    <property type="entry name" value="Metalloproteases ('zincins'), catalytic domain"/>
    <property type="match status" value="1"/>
</dbReference>
<dbReference type="Pfam" id="PF05569">
    <property type="entry name" value="Peptidase_M56"/>
    <property type="match status" value="1"/>
</dbReference>
<dbReference type="CDD" id="cd07341">
    <property type="entry name" value="M56_BlaR1_MecR1_like"/>
    <property type="match status" value="1"/>
</dbReference>
<accession>A0ABY2WNF9</accession>
<reference evidence="3 4" key="1">
    <citation type="submission" date="2019-05" db="EMBL/GenBank/DDBJ databases">
        <title>Flagellimonas sp. AsT0115, sp. nov., isolated from a marine red algae, Asparagopsis taxiformis.</title>
        <authorList>
            <person name="Kim J."/>
            <person name="Jeong S.E."/>
            <person name="Jeon C.O."/>
        </authorList>
    </citation>
    <scope>NUCLEOTIDE SEQUENCE [LARGE SCALE GENOMIC DNA]</scope>
    <source>
        <strain evidence="3 4">AsT0115</strain>
    </source>
</reference>
<sequence>MLDLDFTRLLGFLIDSLWIGAASWLLLIIFLKLIHPKHGNLRYYLSLAVFFGFFVMLSLSFFASDSIYNLWLKPKVIVVLTDWKNHQYGLGIWERMQVFMLDNNHWFTGLWLLGILFFGFKIVMQKNQLKFQTRGESNRQLEALVNHLAQKLNIKKKVDLNIIHNISHPFTMGHLKPIIYIPVEALTGFSKMELEIILMHELVHIKRHDYLINLFQVFLEVIFFFNPFVWHMSSMVKNERESSCDLNVINKGYDRVDYARTLERSYQLHYDLALAFGDRNVLSRIKSLTTFHVGESGYQRKYKFIFSSLVLFFVIVSLGFGTMAKKNLAPNVITKGTKVYPWFYIEDNGDMVFHPDEHREWHIHNDGTQDFYKDGVLRNEELADNFEYKETDKGDIIEIVYKDKLLKQEHMARRTKDPEQWKQFLQEVLENHGTGKPITEEAFNTSFRMTPFGGIYVSGIKVPANSVAYYKRKYPDALPLLRPMYSKESQEFLREMIRELQGDGLVHHKFDSVQVVFRILENQELMLNQRKLSKKHSSKYLIFLEAFSQGLLYDRQVYYLK</sequence>
<keyword evidence="4" id="KW-1185">Reference proteome</keyword>
<keyword evidence="1" id="KW-0472">Membrane</keyword>
<feature type="domain" description="Peptidase M56" evidence="2">
    <location>
        <begin position="107"/>
        <end position="262"/>
    </location>
</feature>
<organism evidence="3 4">
    <name type="scientific">Flagellimonas algicola</name>
    <dbReference type="NCBI Taxonomy" id="2583815"/>
    <lineage>
        <taxon>Bacteria</taxon>
        <taxon>Pseudomonadati</taxon>
        <taxon>Bacteroidota</taxon>
        <taxon>Flavobacteriia</taxon>
        <taxon>Flavobacteriales</taxon>
        <taxon>Flavobacteriaceae</taxon>
        <taxon>Flagellimonas</taxon>
    </lineage>
</organism>
<keyword evidence="1" id="KW-0812">Transmembrane</keyword>
<evidence type="ECO:0000259" key="2">
    <source>
        <dbReference type="Pfam" id="PF05569"/>
    </source>
</evidence>
<evidence type="ECO:0000256" key="1">
    <source>
        <dbReference type="SAM" id="Phobius"/>
    </source>
</evidence>
<dbReference type="InterPro" id="IPR052173">
    <property type="entry name" value="Beta-lactam_resp_regulator"/>
</dbReference>
<feature type="transmembrane region" description="Helical" evidence="1">
    <location>
        <begin position="304"/>
        <end position="324"/>
    </location>
</feature>
<dbReference type="EMBL" id="VCNI01000001">
    <property type="protein sequence ID" value="TMU56520.1"/>
    <property type="molecule type" value="Genomic_DNA"/>
</dbReference>
<name>A0ABY2WNF9_9FLAO</name>
<dbReference type="PANTHER" id="PTHR34978:SF3">
    <property type="entry name" value="SLR0241 PROTEIN"/>
    <property type="match status" value="1"/>
</dbReference>
<evidence type="ECO:0000313" key="3">
    <source>
        <dbReference type="EMBL" id="TMU56520.1"/>
    </source>
</evidence>
<dbReference type="InterPro" id="IPR008756">
    <property type="entry name" value="Peptidase_M56"/>
</dbReference>
<dbReference type="Proteomes" id="UP000751614">
    <property type="component" value="Unassembled WGS sequence"/>
</dbReference>
<evidence type="ECO:0000313" key="4">
    <source>
        <dbReference type="Proteomes" id="UP000751614"/>
    </source>
</evidence>
<feature type="transmembrane region" description="Helical" evidence="1">
    <location>
        <begin position="43"/>
        <end position="63"/>
    </location>
</feature>
<proteinExistence type="predicted"/>
<gene>
    <name evidence="3" type="ORF">FGG15_02980</name>
</gene>
<protein>
    <submittedName>
        <fullName evidence="3">M56 family metallopeptidase</fullName>
    </submittedName>
</protein>
<comment type="caution">
    <text evidence="3">The sequence shown here is derived from an EMBL/GenBank/DDBJ whole genome shotgun (WGS) entry which is preliminary data.</text>
</comment>
<feature type="transmembrane region" description="Helical" evidence="1">
    <location>
        <begin position="106"/>
        <end position="124"/>
    </location>
</feature>